<evidence type="ECO:0000256" key="5">
    <source>
        <dbReference type="ARBA" id="ARBA00022692"/>
    </source>
</evidence>
<dbReference type="AlphaFoldDB" id="A0A6L6PWN9"/>
<protein>
    <submittedName>
        <fullName evidence="9">AI-2E family transporter</fullName>
    </submittedName>
</protein>
<dbReference type="OrthoDB" id="9816139at2"/>
<keyword evidence="7 8" id="KW-0472">Membrane</keyword>
<dbReference type="GO" id="GO:0005886">
    <property type="term" value="C:plasma membrane"/>
    <property type="evidence" value="ECO:0007669"/>
    <property type="project" value="UniProtKB-SubCell"/>
</dbReference>
<feature type="transmembrane region" description="Helical" evidence="8">
    <location>
        <begin position="34"/>
        <end position="52"/>
    </location>
</feature>
<dbReference type="EMBL" id="WNLA01000002">
    <property type="protein sequence ID" value="MTW01656.1"/>
    <property type="molecule type" value="Genomic_DNA"/>
</dbReference>
<keyword evidence="10" id="KW-1185">Reference proteome</keyword>
<comment type="similarity">
    <text evidence="2">Belongs to the autoinducer-2 exporter (AI-2E) (TC 2.A.86) family.</text>
</comment>
<comment type="subcellular location">
    <subcellularLocation>
        <location evidence="1">Cell membrane</location>
        <topology evidence="1">Multi-pass membrane protein</topology>
    </subcellularLocation>
</comment>
<evidence type="ECO:0000256" key="8">
    <source>
        <dbReference type="SAM" id="Phobius"/>
    </source>
</evidence>
<dbReference type="InterPro" id="IPR002549">
    <property type="entry name" value="AI-2E-like"/>
</dbReference>
<feature type="transmembrane region" description="Helical" evidence="8">
    <location>
        <begin position="311"/>
        <end position="333"/>
    </location>
</feature>
<sequence>MSSVPTVPTRPLYIISATCLLAILYFGRDVLQSIALAAILSTAVAPLTRRFARLGLSRAPATLVTVVLAALVLAGLGAVMVGQFASLTDDLPSYRKELRAKTRQLQQLAERPLATLEARLQVVDVAPAAAAPRTAQIAASAAGAQPRASVQDTAGRLLAQISGPVGKAGIVLVLFIFISLEHESLQDRLIRLAGDTAISRTMQTLADAAQGISRFFFAQIVVNAAFGLSVAVTLWLMGLPHAFLWGMLSGVLRFVPYLGMLIAGAFIALFAAAVDPGWTLALACAALFLVLEVGVAYLVEPRVYGHSSGLSPLAVIVAALVWGTLWGPVGLILSTPLTLCLVVAGRHVQALAPLTTLLGAAPSVGAAQRFYQRALAGDIAAIVRDGQARLKRGSLAAYCDKVLIPGMAMAVPEIESGRVAEQQLDQLRKTIVEVTEEISAPNADGPCKRKRVPLMDKNIGSHLRKLRQSRTGQWQGSLDVPAHSVTLCAGLGSDRDDFLCELLVRALAEGGADARSVVLNRAEDNPGDDKAQLVSNVILPYPFEADVDAWLEAVANLRAGMPHACIVVLKLQLDARVTRQQEVEKAVDLVVQSFEQARAFVESGV</sequence>
<evidence type="ECO:0000256" key="3">
    <source>
        <dbReference type="ARBA" id="ARBA00022448"/>
    </source>
</evidence>
<keyword evidence="6 8" id="KW-1133">Transmembrane helix</keyword>
<keyword evidence="4" id="KW-1003">Cell membrane</keyword>
<gene>
    <name evidence="9" type="ORF">GM668_06090</name>
</gene>
<evidence type="ECO:0000256" key="4">
    <source>
        <dbReference type="ARBA" id="ARBA00022475"/>
    </source>
</evidence>
<name>A0A6L6PWN9_9BURK</name>
<comment type="caution">
    <text evidence="9">The sequence shown here is derived from an EMBL/GenBank/DDBJ whole genome shotgun (WGS) entry which is preliminary data.</text>
</comment>
<evidence type="ECO:0000313" key="10">
    <source>
        <dbReference type="Proteomes" id="UP000484015"/>
    </source>
</evidence>
<feature type="transmembrane region" description="Helical" evidence="8">
    <location>
        <begin position="215"/>
        <end position="239"/>
    </location>
</feature>
<accession>A0A6L6PWN9</accession>
<feature type="transmembrane region" description="Helical" evidence="8">
    <location>
        <begin position="64"/>
        <end position="85"/>
    </location>
</feature>
<evidence type="ECO:0000256" key="7">
    <source>
        <dbReference type="ARBA" id="ARBA00023136"/>
    </source>
</evidence>
<keyword evidence="3" id="KW-0813">Transport</keyword>
<evidence type="ECO:0000313" key="9">
    <source>
        <dbReference type="EMBL" id="MTW01656.1"/>
    </source>
</evidence>
<feature type="transmembrane region" description="Helical" evidence="8">
    <location>
        <begin position="278"/>
        <end position="299"/>
    </location>
</feature>
<organism evidence="9 10">
    <name type="scientific">Pseudoduganella ginsengisoli</name>
    <dbReference type="NCBI Taxonomy" id="1462440"/>
    <lineage>
        <taxon>Bacteria</taxon>
        <taxon>Pseudomonadati</taxon>
        <taxon>Pseudomonadota</taxon>
        <taxon>Betaproteobacteria</taxon>
        <taxon>Burkholderiales</taxon>
        <taxon>Oxalobacteraceae</taxon>
        <taxon>Telluria group</taxon>
        <taxon>Pseudoduganella</taxon>
    </lineage>
</organism>
<evidence type="ECO:0000256" key="6">
    <source>
        <dbReference type="ARBA" id="ARBA00022989"/>
    </source>
</evidence>
<keyword evidence="5 8" id="KW-0812">Transmembrane</keyword>
<dbReference type="PANTHER" id="PTHR21716:SF53">
    <property type="entry name" value="PERMEASE PERM-RELATED"/>
    <property type="match status" value="1"/>
</dbReference>
<evidence type="ECO:0000256" key="1">
    <source>
        <dbReference type="ARBA" id="ARBA00004651"/>
    </source>
</evidence>
<feature type="transmembrane region" description="Helical" evidence="8">
    <location>
        <begin position="251"/>
        <end position="272"/>
    </location>
</feature>
<proteinExistence type="inferred from homology"/>
<feature type="transmembrane region" description="Helical" evidence="8">
    <location>
        <begin position="12"/>
        <end position="28"/>
    </location>
</feature>
<dbReference type="Pfam" id="PF01594">
    <property type="entry name" value="AI-2E_transport"/>
    <property type="match status" value="1"/>
</dbReference>
<reference evidence="9 10" key="1">
    <citation type="submission" date="2019-11" db="EMBL/GenBank/DDBJ databases">
        <title>Type strains purchased from KCTC, JCM and DSMZ.</title>
        <authorList>
            <person name="Lu H."/>
        </authorList>
    </citation>
    <scope>NUCLEOTIDE SEQUENCE [LARGE SCALE GENOMIC DNA]</scope>
    <source>
        <strain evidence="9 10">KCTC 42409</strain>
    </source>
</reference>
<evidence type="ECO:0000256" key="2">
    <source>
        <dbReference type="ARBA" id="ARBA00009773"/>
    </source>
</evidence>
<dbReference type="PANTHER" id="PTHR21716">
    <property type="entry name" value="TRANSMEMBRANE PROTEIN"/>
    <property type="match status" value="1"/>
</dbReference>
<dbReference type="Proteomes" id="UP000484015">
    <property type="component" value="Unassembled WGS sequence"/>
</dbReference>